<feature type="domain" description="EamA" evidence="7">
    <location>
        <begin position="526"/>
        <end position="665"/>
    </location>
</feature>
<feature type="transmembrane region" description="Helical" evidence="6">
    <location>
        <begin position="523"/>
        <end position="544"/>
    </location>
</feature>
<dbReference type="OrthoDB" id="1728340at2759"/>
<feature type="transmembrane region" description="Helical" evidence="6">
    <location>
        <begin position="647"/>
        <end position="666"/>
    </location>
</feature>
<dbReference type="EMBL" id="JRKL02002146">
    <property type="protein sequence ID" value="KAF3960253.1"/>
    <property type="molecule type" value="Genomic_DNA"/>
</dbReference>
<feature type="transmembrane region" description="Helical" evidence="6">
    <location>
        <begin position="556"/>
        <end position="577"/>
    </location>
</feature>
<feature type="domain" description="EamA" evidence="7">
    <location>
        <begin position="370"/>
        <end position="486"/>
    </location>
</feature>
<feature type="transmembrane region" description="Helical" evidence="6">
    <location>
        <begin position="279"/>
        <end position="299"/>
    </location>
</feature>
<sequence length="718" mass="78595">MESKTQLYNKVKPFLAVILLQFGYAGLSIICKFALNKGMSQHVFVVYRSAIATVVIAPFAIVLDRKRRPKLTFSVFAKIVLLSLLEPVINQNMFFTGMKYTTATFARAMCNVVPAFTFSMAWILGLEKVNIRRWRGRAKVLGTIVTIGGAMLMTQVKGPMLNLPWTDGNGLQEYNAANKQDVIKGALMVLAGYFCWSGFFILQAITLKSYPAELSLAFLICLIGTLESAILALTLERGNLAAWSIHFDVELLAAVYTGVVCSGFALYIQGLIMKEKGPVFLTAFNPLSTVIVAIIGSLILFETMYLGRIIGAIVIIVGLYLVLWGKRKDQPGLKSDNEEVVPTANMATMNERVTTSNQEFMAINVKRMSIISKFALNKGMSQHVLVVYRHAIATAVIGPFAIVLDRNVRPKLTFSIFAKIVLLGLLEPVMDQNLYYTGMKYTTATFTSAMCNVLPAFAFLMACILGLEKVYIRRLHGLAKVLGTIVTVGGAMLMTLVKGTRLNLPWTNGNAHQESTSAANKEALVKGALMILAGCACWSGFIILQAFTLRSYPAELSLTVLICLMGTLESSILAVAMEWGNPTAWSIHFDIKLLAVVYSGIICSGFAFYIQGVIMKEKGPVFVTAFNPLSMILVTIIGSFILSETMYLGRIIGAIVIVAGLYMVLWGKSKDQLGSRSDNDRVVPTTQNMATMNERTTTSKQKFVAIDVTSVESTDGTA</sequence>
<evidence type="ECO:0000256" key="4">
    <source>
        <dbReference type="ARBA" id="ARBA00022989"/>
    </source>
</evidence>
<feature type="transmembrane region" description="Helical" evidence="6">
    <location>
        <begin position="41"/>
        <end position="63"/>
    </location>
</feature>
<feature type="transmembrane region" description="Helical" evidence="6">
    <location>
        <begin position="182"/>
        <end position="202"/>
    </location>
</feature>
<keyword evidence="9" id="KW-1185">Reference proteome</keyword>
<feature type="transmembrane region" description="Helical" evidence="6">
    <location>
        <begin position="214"/>
        <end position="233"/>
    </location>
</feature>
<dbReference type="PANTHER" id="PTHR31218">
    <property type="entry name" value="WAT1-RELATED PROTEIN"/>
    <property type="match status" value="1"/>
</dbReference>
<comment type="similarity">
    <text evidence="2">Belongs to the drug/metabolite transporter (DMT) superfamily. Plant drug/metabolite exporter (P-DME) (TC 2.A.7.4) family.</text>
</comment>
<feature type="transmembrane region" description="Helical" evidence="6">
    <location>
        <begin position="253"/>
        <end position="272"/>
    </location>
</feature>
<comment type="caution">
    <text evidence="8">The sequence shown here is derived from an EMBL/GenBank/DDBJ whole genome shotgun (WGS) entry which is preliminary data.</text>
</comment>
<dbReference type="AlphaFoldDB" id="A0A8J4VGG3"/>
<evidence type="ECO:0000256" key="3">
    <source>
        <dbReference type="ARBA" id="ARBA00022692"/>
    </source>
</evidence>
<accession>A0A8J4VGG3</accession>
<dbReference type="InterPro" id="IPR037185">
    <property type="entry name" value="EmrE-like"/>
</dbReference>
<protein>
    <recommendedName>
        <fullName evidence="7">EamA domain-containing protein</fullName>
    </recommendedName>
</protein>
<evidence type="ECO:0000313" key="8">
    <source>
        <dbReference type="EMBL" id="KAF3960253.1"/>
    </source>
</evidence>
<dbReference type="Pfam" id="PF00892">
    <property type="entry name" value="EamA"/>
    <property type="match status" value="4"/>
</dbReference>
<keyword evidence="4 6" id="KW-1133">Transmembrane helix</keyword>
<comment type="subcellular location">
    <subcellularLocation>
        <location evidence="1">Membrane</location>
        <topology evidence="1">Multi-pass membrane protein</topology>
    </subcellularLocation>
</comment>
<organism evidence="8 9">
    <name type="scientific">Castanea mollissima</name>
    <name type="common">Chinese chestnut</name>
    <dbReference type="NCBI Taxonomy" id="60419"/>
    <lineage>
        <taxon>Eukaryota</taxon>
        <taxon>Viridiplantae</taxon>
        <taxon>Streptophyta</taxon>
        <taxon>Embryophyta</taxon>
        <taxon>Tracheophyta</taxon>
        <taxon>Spermatophyta</taxon>
        <taxon>Magnoliopsida</taxon>
        <taxon>eudicotyledons</taxon>
        <taxon>Gunneridae</taxon>
        <taxon>Pentapetalae</taxon>
        <taxon>rosids</taxon>
        <taxon>fabids</taxon>
        <taxon>Fagales</taxon>
        <taxon>Fagaceae</taxon>
        <taxon>Castanea</taxon>
    </lineage>
</organism>
<feature type="domain" description="EamA" evidence="7">
    <location>
        <begin position="15"/>
        <end position="153"/>
    </location>
</feature>
<evidence type="ECO:0000313" key="9">
    <source>
        <dbReference type="Proteomes" id="UP000737018"/>
    </source>
</evidence>
<feature type="domain" description="EamA" evidence="7">
    <location>
        <begin position="184"/>
        <end position="323"/>
    </location>
</feature>
<evidence type="ECO:0000256" key="5">
    <source>
        <dbReference type="ARBA" id="ARBA00023136"/>
    </source>
</evidence>
<dbReference type="InterPro" id="IPR030184">
    <property type="entry name" value="WAT1-related"/>
</dbReference>
<dbReference type="GO" id="GO:0016020">
    <property type="term" value="C:membrane"/>
    <property type="evidence" value="ECO:0007669"/>
    <property type="project" value="UniProtKB-SubCell"/>
</dbReference>
<feature type="transmembrane region" description="Helical" evidence="6">
    <location>
        <begin position="621"/>
        <end position="641"/>
    </location>
</feature>
<dbReference type="SUPFAM" id="SSF103481">
    <property type="entry name" value="Multidrug resistance efflux transporter EmrE"/>
    <property type="match status" value="4"/>
</dbReference>
<keyword evidence="3 6" id="KW-0812">Transmembrane</keyword>
<evidence type="ECO:0000259" key="7">
    <source>
        <dbReference type="Pfam" id="PF00892"/>
    </source>
</evidence>
<dbReference type="InterPro" id="IPR000620">
    <property type="entry name" value="EamA_dom"/>
</dbReference>
<feature type="transmembrane region" description="Helical" evidence="6">
    <location>
        <begin position="105"/>
        <end position="126"/>
    </location>
</feature>
<evidence type="ECO:0000256" key="2">
    <source>
        <dbReference type="ARBA" id="ARBA00007635"/>
    </source>
</evidence>
<name>A0A8J4VGG3_9ROSI</name>
<feature type="transmembrane region" description="Helical" evidence="6">
    <location>
        <begin position="14"/>
        <end position="35"/>
    </location>
</feature>
<evidence type="ECO:0000256" key="6">
    <source>
        <dbReference type="SAM" id="Phobius"/>
    </source>
</evidence>
<evidence type="ECO:0000256" key="1">
    <source>
        <dbReference type="ARBA" id="ARBA00004141"/>
    </source>
</evidence>
<feature type="transmembrane region" description="Helical" evidence="6">
    <location>
        <begin position="75"/>
        <end position="93"/>
    </location>
</feature>
<feature type="transmembrane region" description="Helical" evidence="6">
    <location>
        <begin position="442"/>
        <end position="465"/>
    </location>
</feature>
<dbReference type="Proteomes" id="UP000737018">
    <property type="component" value="Unassembled WGS sequence"/>
</dbReference>
<proteinExistence type="inferred from homology"/>
<reference evidence="8" key="1">
    <citation type="submission" date="2020-03" db="EMBL/GenBank/DDBJ databases">
        <title>Castanea mollissima Vanexum genome sequencing.</title>
        <authorList>
            <person name="Staton M."/>
        </authorList>
    </citation>
    <scope>NUCLEOTIDE SEQUENCE</scope>
    <source>
        <tissue evidence="8">Leaf</tissue>
    </source>
</reference>
<feature type="transmembrane region" description="Helical" evidence="6">
    <location>
        <begin position="138"/>
        <end position="156"/>
    </location>
</feature>
<gene>
    <name evidence="8" type="ORF">CMV_015019</name>
</gene>
<feature type="transmembrane region" description="Helical" evidence="6">
    <location>
        <begin position="589"/>
        <end position="609"/>
    </location>
</feature>
<feature type="transmembrane region" description="Helical" evidence="6">
    <location>
        <begin position="305"/>
        <end position="324"/>
    </location>
</feature>
<dbReference type="GO" id="GO:0022857">
    <property type="term" value="F:transmembrane transporter activity"/>
    <property type="evidence" value="ECO:0007669"/>
    <property type="project" value="InterPro"/>
</dbReference>
<feature type="transmembrane region" description="Helical" evidence="6">
    <location>
        <begin position="477"/>
        <end position="497"/>
    </location>
</feature>
<keyword evidence="5 6" id="KW-0472">Membrane</keyword>